<keyword evidence="3" id="KW-1185">Reference proteome</keyword>
<evidence type="ECO:0000313" key="2">
    <source>
        <dbReference type="EMBL" id="GIX86852.1"/>
    </source>
</evidence>
<organism evidence="2 3">
    <name type="scientific">Caerostris extrusa</name>
    <name type="common">Bark spider</name>
    <name type="synonym">Caerostris bankana</name>
    <dbReference type="NCBI Taxonomy" id="172846"/>
    <lineage>
        <taxon>Eukaryota</taxon>
        <taxon>Metazoa</taxon>
        <taxon>Ecdysozoa</taxon>
        <taxon>Arthropoda</taxon>
        <taxon>Chelicerata</taxon>
        <taxon>Arachnida</taxon>
        <taxon>Araneae</taxon>
        <taxon>Araneomorphae</taxon>
        <taxon>Entelegynae</taxon>
        <taxon>Araneoidea</taxon>
        <taxon>Araneidae</taxon>
        <taxon>Caerostris</taxon>
    </lineage>
</organism>
<comment type="caution">
    <text evidence="2">The sequence shown here is derived from an EMBL/GenBank/DDBJ whole genome shotgun (WGS) entry which is preliminary data.</text>
</comment>
<evidence type="ECO:0000313" key="3">
    <source>
        <dbReference type="Proteomes" id="UP001054945"/>
    </source>
</evidence>
<reference evidence="2 3" key="1">
    <citation type="submission" date="2021-06" db="EMBL/GenBank/DDBJ databases">
        <title>Caerostris extrusa draft genome.</title>
        <authorList>
            <person name="Kono N."/>
            <person name="Arakawa K."/>
        </authorList>
    </citation>
    <scope>NUCLEOTIDE SEQUENCE [LARGE SCALE GENOMIC DNA]</scope>
</reference>
<dbReference type="EMBL" id="BPLR01021174">
    <property type="protein sequence ID" value="GIX86852.1"/>
    <property type="molecule type" value="Genomic_DNA"/>
</dbReference>
<name>A0AAV4NPV2_CAEEX</name>
<sequence length="116" mass="13573">MSRFFRRKNEWNQSAADNKKREQKKYWGQTLYQTGIKRKNGKNDCLLEAKLSLKHPFPILRNTLVMRILSTRALFSLRCGKKEHNGEIGPMTEAPSLGDREFRGSNTTRNHYGNRC</sequence>
<evidence type="ECO:0000256" key="1">
    <source>
        <dbReference type="SAM" id="MobiDB-lite"/>
    </source>
</evidence>
<dbReference type="Proteomes" id="UP001054945">
    <property type="component" value="Unassembled WGS sequence"/>
</dbReference>
<gene>
    <name evidence="2" type="ORF">CEXT_772651</name>
</gene>
<accession>A0AAV4NPV2</accession>
<feature type="region of interest" description="Disordered" evidence="1">
    <location>
        <begin position="85"/>
        <end position="116"/>
    </location>
</feature>
<proteinExistence type="predicted"/>
<feature type="region of interest" description="Disordered" evidence="1">
    <location>
        <begin position="1"/>
        <end position="23"/>
    </location>
</feature>
<feature type="compositionally biased region" description="Polar residues" evidence="1">
    <location>
        <begin position="104"/>
        <end position="116"/>
    </location>
</feature>
<protein>
    <submittedName>
        <fullName evidence="2">Uncharacterized protein</fullName>
    </submittedName>
</protein>
<dbReference type="AlphaFoldDB" id="A0AAV4NPV2"/>